<dbReference type="InterPro" id="IPR050259">
    <property type="entry name" value="SDR"/>
</dbReference>
<proteinExistence type="inferred from homology"/>
<dbReference type="Gene3D" id="3.40.50.720">
    <property type="entry name" value="NAD(P)-binding Rossmann-like Domain"/>
    <property type="match status" value="1"/>
</dbReference>
<protein>
    <submittedName>
        <fullName evidence="2">SDR family oxidoreductase</fullName>
    </submittedName>
</protein>
<sequence length="258" mass="27168">MDLGLSGRTALITGAGRGIGKAEADALAAEGVAIAINDIDPEAAQAAVESLRGMGVKACACIGDVSDAAQAAAVVEQAAEQLGRLDILVNNAGAGWRYMGKVTEEMSVDDWDKIVDTHLRSSFLCSKYAIPHMRRRGFGRIVNTSSINYTGGGRSGVVNYSAAKAGVVGLTRTMAKEVGRHGITANAIAPGYVETALTERFSDERRSIITGQNPIGRYCRVEEIGALVAYLCSVQASFINGALVPLDGGRNDFYWGDH</sequence>
<gene>
    <name evidence="2" type="ORF">HLB44_34250</name>
</gene>
<accession>A0ABX2ETT1</accession>
<organism evidence="2 3">
    <name type="scientific">Pseudaquabacterium terrae</name>
    <dbReference type="NCBI Taxonomy" id="2732868"/>
    <lineage>
        <taxon>Bacteria</taxon>
        <taxon>Pseudomonadati</taxon>
        <taxon>Pseudomonadota</taxon>
        <taxon>Betaproteobacteria</taxon>
        <taxon>Burkholderiales</taxon>
        <taxon>Sphaerotilaceae</taxon>
        <taxon>Pseudaquabacterium</taxon>
    </lineage>
</organism>
<dbReference type="SUPFAM" id="SSF51735">
    <property type="entry name" value="NAD(P)-binding Rossmann-fold domains"/>
    <property type="match status" value="1"/>
</dbReference>
<dbReference type="EMBL" id="JABRWJ010000017">
    <property type="protein sequence ID" value="NRF72058.1"/>
    <property type="molecule type" value="Genomic_DNA"/>
</dbReference>
<keyword evidence="3" id="KW-1185">Reference proteome</keyword>
<comment type="similarity">
    <text evidence="1">Belongs to the short-chain dehydrogenases/reductases (SDR) family.</text>
</comment>
<dbReference type="PRINTS" id="PR00080">
    <property type="entry name" value="SDRFAMILY"/>
</dbReference>
<dbReference type="InterPro" id="IPR036291">
    <property type="entry name" value="NAD(P)-bd_dom_sf"/>
</dbReference>
<evidence type="ECO:0000313" key="3">
    <source>
        <dbReference type="Proteomes" id="UP000737171"/>
    </source>
</evidence>
<dbReference type="PANTHER" id="PTHR42879:SF2">
    <property type="entry name" value="3-OXOACYL-[ACYL-CARRIER-PROTEIN] REDUCTASE FABG"/>
    <property type="match status" value="1"/>
</dbReference>
<dbReference type="Proteomes" id="UP000737171">
    <property type="component" value="Unassembled WGS sequence"/>
</dbReference>
<reference evidence="2 3" key="1">
    <citation type="submission" date="2020-05" db="EMBL/GenBank/DDBJ databases">
        <title>Aquincola sp. isolate from soil.</title>
        <authorList>
            <person name="Han J."/>
            <person name="Kim D.-U."/>
        </authorList>
    </citation>
    <scope>NUCLEOTIDE SEQUENCE [LARGE SCALE GENOMIC DNA]</scope>
    <source>
        <strain evidence="2 3">S2</strain>
    </source>
</reference>
<dbReference type="InterPro" id="IPR020904">
    <property type="entry name" value="Sc_DH/Rdtase_CS"/>
</dbReference>
<dbReference type="PRINTS" id="PR00081">
    <property type="entry name" value="GDHRDH"/>
</dbReference>
<comment type="caution">
    <text evidence="2">The sequence shown here is derived from an EMBL/GenBank/DDBJ whole genome shotgun (WGS) entry which is preliminary data.</text>
</comment>
<dbReference type="RefSeq" id="WP_173134570.1">
    <property type="nucleotide sequence ID" value="NZ_JABRWJ010000017.1"/>
</dbReference>
<dbReference type="PROSITE" id="PS00061">
    <property type="entry name" value="ADH_SHORT"/>
    <property type="match status" value="1"/>
</dbReference>
<dbReference type="Pfam" id="PF13561">
    <property type="entry name" value="adh_short_C2"/>
    <property type="match status" value="1"/>
</dbReference>
<dbReference type="PANTHER" id="PTHR42879">
    <property type="entry name" value="3-OXOACYL-(ACYL-CARRIER-PROTEIN) REDUCTASE"/>
    <property type="match status" value="1"/>
</dbReference>
<name>A0ABX2ETT1_9BURK</name>
<dbReference type="InterPro" id="IPR002347">
    <property type="entry name" value="SDR_fam"/>
</dbReference>
<evidence type="ECO:0000313" key="2">
    <source>
        <dbReference type="EMBL" id="NRF72058.1"/>
    </source>
</evidence>
<evidence type="ECO:0000256" key="1">
    <source>
        <dbReference type="ARBA" id="ARBA00006484"/>
    </source>
</evidence>